<evidence type="ECO:0000259" key="1">
    <source>
        <dbReference type="Pfam" id="PF19192"/>
    </source>
</evidence>
<proteinExistence type="predicted"/>
<dbReference type="Proteomes" id="UP000179937">
    <property type="component" value="Unassembled WGS sequence"/>
</dbReference>
<name>A0A1S2FZV0_ACIBA</name>
<feature type="domain" description="Response receiver" evidence="1">
    <location>
        <begin position="19"/>
        <end position="166"/>
    </location>
</feature>
<dbReference type="RefSeq" id="WP_071210513.1">
    <property type="nucleotide sequence ID" value="NZ_CP077835.1"/>
</dbReference>
<reference evidence="2 3" key="1">
    <citation type="submission" date="2016-05" db="EMBL/GenBank/DDBJ databases">
        <title>The evolution of Acinetobacter baumannii in vivo.</title>
        <authorList>
            <person name="Hua X."/>
            <person name="Yu Y."/>
        </authorList>
    </citation>
    <scope>NUCLEOTIDE SEQUENCE [LARGE SCALE GENOMIC DNA]</scope>
    <source>
        <strain evidence="2 3">XH647</strain>
    </source>
</reference>
<dbReference type="EMBL" id="LYKI01000012">
    <property type="protein sequence ID" value="OIG73612.1"/>
    <property type="molecule type" value="Genomic_DNA"/>
</dbReference>
<accession>A0A1S2FZV0</accession>
<evidence type="ECO:0000313" key="2">
    <source>
        <dbReference type="EMBL" id="OIG73612.1"/>
    </source>
</evidence>
<evidence type="ECO:0000313" key="3">
    <source>
        <dbReference type="Proteomes" id="UP000179937"/>
    </source>
</evidence>
<sequence length="606" mass="69377">MTASIAYKDLIEEAFIEPIRSVMVIDDEYPTLTNLISILQNGKSQSYSPANLERLQKIIEMCHQEKEWVVDVFDGKNPHLEAVNHIPERLRHSDLVILDYHLDGDKSQDGSKARSILKKLDNNKHFNLVIVHTNGLDGDIQNVFNEILYEFMAVPEINVFETSSEIEEKIEQWLDVNNTDGHLRILSNPLDVKDLLKLVDHNNKKNVLKYLASEHLFKPFSADIDEIKDGIQVNVKEIVKWLIKEKILEISKKFHGNHNCMTLKWEWDSKENINYICTGSVFITVIKKEDHSPVEEIYKKLIDTLVKLDPSPMHLLIAKIRHHMDEIGLEQANLITQNKLAQAGWLYSLLLNSKNNELEHDKAIDIHWEQLGRASKTDLREFSKKLCCSLNITANPEEICKRFFQISKQDGFQALSNLNAFSCTIPPTSSHLTTGTILKLNDSSLWLCLSPACDLVPGQRANAWRERIGTDYTVIKAVKLKPANIKEANISSNTNEYLFVKHDDGIVQAYYIALANSNPIWDVFYADNSGRLDENYQVKLTCIRKDDNPSVKVLLTAKNYDAEVIAELRYEYALNFLQKLGNNQMRIGLGYTNQMFGVEQSIKSKP</sequence>
<dbReference type="AlphaFoldDB" id="A0A1S2FZV0"/>
<gene>
    <name evidence="2" type="ORF">A7M90_02920</name>
</gene>
<comment type="caution">
    <text evidence="2">The sequence shown here is derived from an EMBL/GenBank/DDBJ whole genome shotgun (WGS) entry which is preliminary data.</text>
</comment>
<protein>
    <recommendedName>
        <fullName evidence="1">Response receiver domain-containing protein</fullName>
    </recommendedName>
</protein>
<dbReference type="Pfam" id="PF19192">
    <property type="entry name" value="Response_reg_2"/>
    <property type="match status" value="1"/>
</dbReference>
<organism evidence="2 3">
    <name type="scientific">Acinetobacter baumannii</name>
    <dbReference type="NCBI Taxonomy" id="470"/>
    <lineage>
        <taxon>Bacteria</taxon>
        <taxon>Pseudomonadati</taxon>
        <taxon>Pseudomonadota</taxon>
        <taxon>Gammaproteobacteria</taxon>
        <taxon>Moraxellales</taxon>
        <taxon>Moraxellaceae</taxon>
        <taxon>Acinetobacter</taxon>
        <taxon>Acinetobacter calcoaceticus/baumannii complex</taxon>
    </lineage>
</organism>
<dbReference type="InterPro" id="IPR043834">
    <property type="entry name" value="REC"/>
</dbReference>